<dbReference type="EMBL" id="BLXT01005191">
    <property type="protein sequence ID" value="GFO20711.1"/>
    <property type="molecule type" value="Genomic_DNA"/>
</dbReference>
<protein>
    <recommendedName>
        <fullName evidence="3">RNase H type-1 domain-containing protein</fullName>
    </recommendedName>
</protein>
<dbReference type="SUPFAM" id="SSF53098">
    <property type="entry name" value="Ribonuclease H-like"/>
    <property type="match status" value="1"/>
</dbReference>
<dbReference type="PANTHER" id="PTHR33050">
    <property type="entry name" value="REVERSE TRANSCRIPTASE DOMAIN-CONTAINING PROTEIN"/>
    <property type="match status" value="1"/>
</dbReference>
<dbReference type="Gene3D" id="3.30.420.10">
    <property type="entry name" value="Ribonuclease H-like superfamily/Ribonuclease H"/>
    <property type="match status" value="1"/>
</dbReference>
<evidence type="ECO:0000313" key="1">
    <source>
        <dbReference type="EMBL" id="GFO20711.1"/>
    </source>
</evidence>
<dbReference type="InterPro" id="IPR052055">
    <property type="entry name" value="Hepadnavirus_pol/RT"/>
</dbReference>
<evidence type="ECO:0000313" key="2">
    <source>
        <dbReference type="Proteomes" id="UP000735302"/>
    </source>
</evidence>
<dbReference type="Proteomes" id="UP000735302">
    <property type="component" value="Unassembled WGS sequence"/>
</dbReference>
<gene>
    <name evidence="1" type="ORF">PoB_004721600</name>
</gene>
<keyword evidence="2" id="KW-1185">Reference proteome</keyword>
<dbReference type="GO" id="GO:0003676">
    <property type="term" value="F:nucleic acid binding"/>
    <property type="evidence" value="ECO:0007669"/>
    <property type="project" value="InterPro"/>
</dbReference>
<comment type="caution">
    <text evidence="1">The sequence shown here is derived from an EMBL/GenBank/DDBJ whole genome shotgun (WGS) entry which is preliminary data.</text>
</comment>
<evidence type="ECO:0008006" key="3">
    <source>
        <dbReference type="Google" id="ProtNLM"/>
    </source>
</evidence>
<dbReference type="CDD" id="cd09275">
    <property type="entry name" value="RNase_HI_RT_DIRS1"/>
    <property type="match status" value="1"/>
</dbReference>
<dbReference type="InterPro" id="IPR012337">
    <property type="entry name" value="RNaseH-like_sf"/>
</dbReference>
<proteinExistence type="predicted"/>
<accession>A0AAV4BBJ2</accession>
<dbReference type="AlphaFoldDB" id="A0AAV4BBJ2"/>
<name>A0AAV4BBJ2_9GAST</name>
<sequence length="128" mass="14352">MLVRERPIVTVKTDASGSAWGAVLNGVTTHGMWSDEERKEHINVLELKAALFGTQSLRREFLNCHIRIELDNTTAVACINNMGGTHPLSCNTITRELLLWCKARHIWLSACHIPGVDNSTADRHSRKH</sequence>
<reference evidence="1 2" key="1">
    <citation type="journal article" date="2021" name="Elife">
        <title>Chloroplast acquisition without the gene transfer in kleptoplastic sea slugs, Plakobranchus ocellatus.</title>
        <authorList>
            <person name="Maeda T."/>
            <person name="Takahashi S."/>
            <person name="Yoshida T."/>
            <person name="Shimamura S."/>
            <person name="Takaki Y."/>
            <person name="Nagai Y."/>
            <person name="Toyoda A."/>
            <person name="Suzuki Y."/>
            <person name="Arimoto A."/>
            <person name="Ishii H."/>
            <person name="Satoh N."/>
            <person name="Nishiyama T."/>
            <person name="Hasebe M."/>
            <person name="Maruyama T."/>
            <person name="Minagawa J."/>
            <person name="Obokata J."/>
            <person name="Shigenobu S."/>
        </authorList>
    </citation>
    <scope>NUCLEOTIDE SEQUENCE [LARGE SCALE GENOMIC DNA]</scope>
</reference>
<dbReference type="InterPro" id="IPR036397">
    <property type="entry name" value="RNaseH_sf"/>
</dbReference>
<organism evidence="1 2">
    <name type="scientific">Plakobranchus ocellatus</name>
    <dbReference type="NCBI Taxonomy" id="259542"/>
    <lineage>
        <taxon>Eukaryota</taxon>
        <taxon>Metazoa</taxon>
        <taxon>Spiralia</taxon>
        <taxon>Lophotrochozoa</taxon>
        <taxon>Mollusca</taxon>
        <taxon>Gastropoda</taxon>
        <taxon>Heterobranchia</taxon>
        <taxon>Euthyneura</taxon>
        <taxon>Panpulmonata</taxon>
        <taxon>Sacoglossa</taxon>
        <taxon>Placobranchoidea</taxon>
        <taxon>Plakobranchidae</taxon>
        <taxon>Plakobranchus</taxon>
    </lineage>
</organism>
<dbReference type="PANTHER" id="PTHR33050:SF7">
    <property type="entry name" value="RIBONUCLEASE H"/>
    <property type="match status" value="1"/>
</dbReference>